<feature type="transmembrane region" description="Helical" evidence="10">
    <location>
        <begin position="39"/>
        <end position="63"/>
    </location>
</feature>
<keyword evidence="7 10" id="KW-1133">Transmembrane helix</keyword>
<protein>
    <recommendedName>
        <fullName evidence="13">Prepilin-type N-terminal cleavage/methylation domain-containing protein</fullName>
    </recommendedName>
</protein>
<dbReference type="Pfam" id="PF05345">
    <property type="entry name" value="He_PIG"/>
    <property type="match status" value="4"/>
</dbReference>
<organism evidence="11 12">
    <name type="scientific">Planobispora takensis</name>
    <dbReference type="NCBI Taxonomy" id="1367882"/>
    <lineage>
        <taxon>Bacteria</taxon>
        <taxon>Bacillati</taxon>
        <taxon>Actinomycetota</taxon>
        <taxon>Actinomycetes</taxon>
        <taxon>Streptosporangiales</taxon>
        <taxon>Streptosporangiaceae</taxon>
        <taxon>Planobispora</taxon>
    </lineage>
</organism>
<dbReference type="GO" id="GO:0015628">
    <property type="term" value="P:protein secretion by the type II secretion system"/>
    <property type="evidence" value="ECO:0007669"/>
    <property type="project" value="InterPro"/>
</dbReference>
<dbReference type="SUPFAM" id="SSF54523">
    <property type="entry name" value="Pili subunits"/>
    <property type="match status" value="1"/>
</dbReference>
<evidence type="ECO:0000256" key="6">
    <source>
        <dbReference type="ARBA" id="ARBA00022692"/>
    </source>
</evidence>
<accession>A0A8J3WVP4</accession>
<dbReference type="GO" id="GO:0005975">
    <property type="term" value="P:carbohydrate metabolic process"/>
    <property type="evidence" value="ECO:0007669"/>
    <property type="project" value="UniProtKB-ARBA"/>
</dbReference>
<dbReference type="Pfam" id="PF07963">
    <property type="entry name" value="N_methyl"/>
    <property type="match status" value="1"/>
</dbReference>
<dbReference type="RefSeq" id="WP_203878428.1">
    <property type="nucleotide sequence ID" value="NZ_BOOK01000047.1"/>
</dbReference>
<dbReference type="GO" id="GO:0005509">
    <property type="term" value="F:calcium ion binding"/>
    <property type="evidence" value="ECO:0007669"/>
    <property type="project" value="InterPro"/>
</dbReference>
<evidence type="ECO:0000313" key="12">
    <source>
        <dbReference type="Proteomes" id="UP000634476"/>
    </source>
</evidence>
<evidence type="ECO:0000256" key="9">
    <source>
        <dbReference type="SAM" id="MobiDB-lite"/>
    </source>
</evidence>
<evidence type="ECO:0000256" key="2">
    <source>
        <dbReference type="ARBA" id="ARBA00008358"/>
    </source>
</evidence>
<evidence type="ECO:0000256" key="4">
    <source>
        <dbReference type="ARBA" id="ARBA00022481"/>
    </source>
</evidence>
<dbReference type="AlphaFoldDB" id="A0A8J3WVP4"/>
<evidence type="ECO:0000256" key="8">
    <source>
        <dbReference type="ARBA" id="ARBA00023136"/>
    </source>
</evidence>
<evidence type="ECO:0000313" key="11">
    <source>
        <dbReference type="EMBL" id="GII04164.1"/>
    </source>
</evidence>
<reference evidence="11" key="1">
    <citation type="submission" date="2021-01" db="EMBL/GenBank/DDBJ databases">
        <title>Whole genome shotgun sequence of Planobispora takensis NBRC 109077.</title>
        <authorList>
            <person name="Komaki H."/>
            <person name="Tamura T."/>
        </authorList>
    </citation>
    <scope>NUCLEOTIDE SEQUENCE</scope>
    <source>
        <strain evidence="11">NBRC 109077</strain>
    </source>
</reference>
<feature type="region of interest" description="Disordered" evidence="9">
    <location>
        <begin position="1"/>
        <end position="20"/>
    </location>
</feature>
<dbReference type="PROSITE" id="PS00409">
    <property type="entry name" value="PROKAR_NTER_METHYL"/>
    <property type="match status" value="1"/>
</dbReference>
<dbReference type="GO" id="GO:0005886">
    <property type="term" value="C:plasma membrane"/>
    <property type="evidence" value="ECO:0007669"/>
    <property type="project" value="UniProtKB-SubCell"/>
</dbReference>
<dbReference type="NCBIfam" id="TIGR02532">
    <property type="entry name" value="IV_pilin_GFxxxE"/>
    <property type="match status" value="1"/>
</dbReference>
<keyword evidence="4" id="KW-0488">Methylation</keyword>
<dbReference type="InterPro" id="IPR012902">
    <property type="entry name" value="N_methyl_site"/>
</dbReference>
<dbReference type="InterPro" id="IPR015919">
    <property type="entry name" value="Cadherin-like_sf"/>
</dbReference>
<dbReference type="SUPFAM" id="SSF49313">
    <property type="entry name" value="Cadherin-like"/>
    <property type="match status" value="3"/>
</dbReference>
<dbReference type="Proteomes" id="UP000634476">
    <property type="component" value="Unassembled WGS sequence"/>
</dbReference>
<dbReference type="EMBL" id="BOOK01000047">
    <property type="protein sequence ID" value="GII04164.1"/>
    <property type="molecule type" value="Genomic_DNA"/>
</dbReference>
<dbReference type="InterPro" id="IPR013783">
    <property type="entry name" value="Ig-like_fold"/>
</dbReference>
<evidence type="ECO:0000256" key="5">
    <source>
        <dbReference type="ARBA" id="ARBA00022519"/>
    </source>
</evidence>
<proteinExistence type="inferred from homology"/>
<keyword evidence="6 10" id="KW-0812">Transmembrane</keyword>
<comment type="subcellular location">
    <subcellularLocation>
        <location evidence="1">Cell inner membrane</location>
        <topology evidence="1">Single-pass membrane protein</topology>
    </subcellularLocation>
</comment>
<keyword evidence="3" id="KW-1003">Cell membrane</keyword>
<name>A0A8J3WVP4_9ACTN</name>
<comment type="caution">
    <text evidence="11">The sequence shown here is derived from an EMBL/GenBank/DDBJ whole genome shotgun (WGS) entry which is preliminary data.</text>
</comment>
<dbReference type="Gene3D" id="2.60.40.10">
    <property type="entry name" value="Immunoglobulins"/>
    <property type="match status" value="4"/>
</dbReference>
<dbReference type="InterPro" id="IPR045584">
    <property type="entry name" value="Pilin-like"/>
</dbReference>
<gene>
    <name evidence="11" type="ORF">Pta02_61720</name>
</gene>
<keyword evidence="8 10" id="KW-0472">Membrane</keyword>
<dbReference type="InterPro" id="IPR010052">
    <property type="entry name" value="T2SS_protein-GspI"/>
</dbReference>
<comment type="similarity">
    <text evidence="2">Belongs to the GSP I family.</text>
</comment>
<evidence type="ECO:0000256" key="7">
    <source>
        <dbReference type="ARBA" id="ARBA00022989"/>
    </source>
</evidence>
<evidence type="ECO:0000256" key="3">
    <source>
        <dbReference type="ARBA" id="ARBA00022475"/>
    </source>
</evidence>
<dbReference type="GO" id="GO:0015627">
    <property type="term" value="C:type II protein secretion system complex"/>
    <property type="evidence" value="ECO:0007669"/>
    <property type="project" value="InterPro"/>
</dbReference>
<evidence type="ECO:0000256" key="1">
    <source>
        <dbReference type="ARBA" id="ARBA00004377"/>
    </source>
</evidence>
<sequence>MPVGRPARCASARPYPGPRTRRALARPLTRLHAGDDSGFTLIEVLIAMAVIGTVMAALAVFFTNSLHFSGQQRDKQVAVQLAGDAVERARALKGTALSAGRSQARTMAQWNSAPAAVRSYLNTTQPAWDLLLNASSGEGDTAPLPTAPNVVKVNGVEYKQYWYVGRCRQQGRPTTAAERACTSPEVPDPAPASVDVPFFRVVVAVTWKDTDCDGGECVYVTSTLMSAAGDALFKIKRPAPMVTSPGTQYGYRTVEPNLQLLASGGRLPLTWKATGLPPGLTMTSGGLVEDTPTQLGTYTVTVTITDRDKDTDTATFTWAVADPLELTGPGDQATRAGTAVSLPIASAGGHAPLSWTATGLPTGLSINATTGVVTGTPTTYETKTVTVKATDKAGKSDSVTFTWKVLTLALSDPGTRTNTVGNAVSGLYLTATGGKAPYAWSAENLPAGLQINASTGEIRGTVTAGTRYLAEVTVRDSAGDEVTRRFQWNVSVPAGTLAVTAPTATSQTGTVGTAVSLTATAGGGSGSGYVWTAAELPPGLTITGSGRNAQVSGTPTTAGTYVVALKVTDSAQKSATMMFTWTVK</sequence>
<dbReference type="PANTHER" id="PTHR38779:SF2">
    <property type="entry name" value="TYPE II SECRETION SYSTEM PROTEIN I-RELATED"/>
    <property type="match status" value="1"/>
</dbReference>
<evidence type="ECO:0000256" key="10">
    <source>
        <dbReference type="SAM" id="Phobius"/>
    </source>
</evidence>
<dbReference type="PANTHER" id="PTHR38779">
    <property type="entry name" value="TYPE II SECRETION SYSTEM PROTEIN I-RELATED"/>
    <property type="match status" value="1"/>
</dbReference>
<keyword evidence="12" id="KW-1185">Reference proteome</keyword>
<keyword evidence="5" id="KW-0997">Cell inner membrane</keyword>
<evidence type="ECO:0008006" key="13">
    <source>
        <dbReference type="Google" id="ProtNLM"/>
    </source>
</evidence>